<dbReference type="Pfam" id="PF16113">
    <property type="entry name" value="ECH_2"/>
    <property type="match status" value="1"/>
</dbReference>
<evidence type="ECO:0000313" key="5">
    <source>
        <dbReference type="EMBL" id="XDQ78104.1"/>
    </source>
</evidence>
<dbReference type="EC" id="3.1.2.4" evidence="2"/>
<organism evidence="5">
    <name type="scientific">Streptomyces sp. Y1</name>
    <dbReference type="NCBI Taxonomy" id="3238634"/>
    <lineage>
        <taxon>Bacteria</taxon>
        <taxon>Bacillati</taxon>
        <taxon>Actinomycetota</taxon>
        <taxon>Actinomycetes</taxon>
        <taxon>Kitasatosporales</taxon>
        <taxon>Streptomycetaceae</taxon>
        <taxon>Streptomyces</taxon>
    </lineage>
</organism>
<dbReference type="GO" id="GO:0003860">
    <property type="term" value="F:3-hydroxyisobutyryl-CoA hydrolase activity"/>
    <property type="evidence" value="ECO:0007669"/>
    <property type="project" value="UniProtKB-EC"/>
</dbReference>
<dbReference type="GO" id="GO:0005829">
    <property type="term" value="C:cytosol"/>
    <property type="evidence" value="ECO:0007669"/>
    <property type="project" value="TreeGrafter"/>
</dbReference>
<dbReference type="RefSeq" id="WP_369182657.1">
    <property type="nucleotide sequence ID" value="NZ_CP163445.1"/>
</dbReference>
<dbReference type="Gene3D" id="3.90.226.10">
    <property type="entry name" value="2-enoyl-CoA Hydratase, Chain A, domain 1"/>
    <property type="match status" value="1"/>
</dbReference>
<dbReference type="AlphaFoldDB" id="A0AB39TEX1"/>
<comment type="catalytic activity">
    <reaction evidence="1">
        <text>3-hydroxy-2-methylpropanoyl-CoA + H2O = 3-hydroxy-2-methylpropanoate + CoA + H(+)</text>
        <dbReference type="Rhea" id="RHEA:20888"/>
        <dbReference type="ChEBI" id="CHEBI:11805"/>
        <dbReference type="ChEBI" id="CHEBI:15377"/>
        <dbReference type="ChEBI" id="CHEBI:15378"/>
        <dbReference type="ChEBI" id="CHEBI:57287"/>
        <dbReference type="ChEBI" id="CHEBI:57340"/>
        <dbReference type="EC" id="3.1.2.4"/>
    </reaction>
</comment>
<dbReference type="InterPro" id="IPR045004">
    <property type="entry name" value="ECH_dom"/>
</dbReference>
<gene>
    <name evidence="5" type="ORF">AB2U05_06270</name>
</gene>
<evidence type="ECO:0000259" key="4">
    <source>
        <dbReference type="Pfam" id="PF16113"/>
    </source>
</evidence>
<feature type="domain" description="Enoyl-CoA hydratase/isomerase" evidence="4">
    <location>
        <begin position="34"/>
        <end position="362"/>
    </location>
</feature>
<proteinExistence type="predicted"/>
<sequence>MSAEVTAGVAAQVAAGGAEEATAEVRTFLDGGLGRIVLNRPRALNSLTHDMITALRATLDAWAADDRVRAVALTGAGERGLCAGADIRAMHDDAKAGGAGTRAFFRDEYRLNALIARYPKPYLAVMDGITMGGGVGLSAHGAVRIVTERSVVAMPETRIGLTPDVGGSFLLARAPGELGTHLALTSSSMGPGDALLCGFADRFVPSARVPDLLAELPAALARGTEPASTVGGLVAAHAEPAPPAALDARRDWIDACYAADTVEEIVERLLNSGVAEAKEAAELVLGNSPTAVKVALAALRLARTLPSLEAVLDQEYRISCAALESHDLVEGIRAQVIDKDRDPRWSPASAAEVTAADVARFLAPRTDDELGLA</sequence>
<protein>
    <recommendedName>
        <fullName evidence="2">3-hydroxyisobutyryl-CoA hydrolase</fullName>
        <ecNumber evidence="2">3.1.2.4</ecNumber>
    </recommendedName>
</protein>
<evidence type="ECO:0000256" key="3">
    <source>
        <dbReference type="ARBA" id="ARBA00022801"/>
    </source>
</evidence>
<keyword evidence="3" id="KW-0378">Hydrolase</keyword>
<dbReference type="SUPFAM" id="SSF52096">
    <property type="entry name" value="ClpP/crotonase"/>
    <property type="match status" value="1"/>
</dbReference>
<accession>A0AB39TEX1</accession>
<evidence type="ECO:0000256" key="2">
    <source>
        <dbReference type="ARBA" id="ARBA00011915"/>
    </source>
</evidence>
<dbReference type="CDD" id="cd06558">
    <property type="entry name" value="crotonase-like"/>
    <property type="match status" value="1"/>
</dbReference>
<dbReference type="PANTHER" id="PTHR43176">
    <property type="entry name" value="3-HYDROXYISOBUTYRYL-COA HYDROLASE-RELATED"/>
    <property type="match status" value="1"/>
</dbReference>
<dbReference type="GO" id="GO:0006574">
    <property type="term" value="P:L-valine catabolic process"/>
    <property type="evidence" value="ECO:0007669"/>
    <property type="project" value="TreeGrafter"/>
</dbReference>
<dbReference type="PANTHER" id="PTHR43176:SF3">
    <property type="entry name" value="3-HYDROXYISOBUTYRYL-COA HYDROLASE, MITOCHONDRIAL"/>
    <property type="match status" value="1"/>
</dbReference>
<dbReference type="InterPro" id="IPR029045">
    <property type="entry name" value="ClpP/crotonase-like_dom_sf"/>
</dbReference>
<dbReference type="NCBIfam" id="NF004127">
    <property type="entry name" value="PRK05617.1"/>
    <property type="match status" value="1"/>
</dbReference>
<evidence type="ECO:0000256" key="1">
    <source>
        <dbReference type="ARBA" id="ARBA00001709"/>
    </source>
</evidence>
<name>A0AB39TEX1_9ACTN</name>
<reference evidence="5" key="1">
    <citation type="submission" date="2024-07" db="EMBL/GenBank/DDBJ databases">
        <authorList>
            <person name="Yu S.T."/>
        </authorList>
    </citation>
    <scope>NUCLEOTIDE SEQUENCE</scope>
    <source>
        <strain evidence="5">Y1</strain>
    </source>
</reference>
<dbReference type="InterPro" id="IPR032259">
    <property type="entry name" value="HIBYL-CoA-H"/>
</dbReference>
<dbReference type="EMBL" id="CP163445">
    <property type="protein sequence ID" value="XDQ78104.1"/>
    <property type="molecule type" value="Genomic_DNA"/>
</dbReference>